<dbReference type="EMBL" id="FNXT01000001">
    <property type="protein sequence ID" value="SZX59415.1"/>
    <property type="molecule type" value="Genomic_DNA"/>
</dbReference>
<evidence type="ECO:0000256" key="4">
    <source>
        <dbReference type="SAM" id="Coils"/>
    </source>
</evidence>
<dbReference type="InterPro" id="IPR000182">
    <property type="entry name" value="GNAT_dom"/>
</dbReference>
<dbReference type="PANTHER" id="PTHR45896">
    <property type="entry name" value="N-ALPHA-ACETYLTRANSFERASE 30"/>
    <property type="match status" value="1"/>
</dbReference>
<dbReference type="CDD" id="cd04301">
    <property type="entry name" value="NAT_SF"/>
    <property type="match status" value="1"/>
</dbReference>
<dbReference type="STRING" id="3088.A0A383V1K6"/>
<feature type="domain" description="N-acetyltransferase" evidence="5">
    <location>
        <begin position="30"/>
        <end position="178"/>
    </location>
</feature>
<comment type="similarity">
    <text evidence="3">Belongs to the acetyltransferase family. MAK3 subfamily.</text>
</comment>
<dbReference type="Proteomes" id="UP000256970">
    <property type="component" value="Unassembled WGS sequence"/>
</dbReference>
<proteinExistence type="inferred from homology"/>
<keyword evidence="4" id="KW-0175">Coiled coil</keyword>
<dbReference type="Gene3D" id="3.40.630.30">
    <property type="match status" value="1"/>
</dbReference>
<keyword evidence="2" id="KW-0012">Acyltransferase</keyword>
<reference evidence="6 7" key="1">
    <citation type="submission" date="2016-10" db="EMBL/GenBank/DDBJ databases">
        <authorList>
            <person name="Cai Z."/>
        </authorList>
    </citation>
    <scope>NUCLEOTIDE SEQUENCE [LARGE SCALE GENOMIC DNA]</scope>
</reference>
<evidence type="ECO:0000313" key="7">
    <source>
        <dbReference type="Proteomes" id="UP000256970"/>
    </source>
</evidence>
<dbReference type="InterPro" id="IPR044542">
    <property type="entry name" value="NAA30-like"/>
</dbReference>
<gene>
    <name evidence="6" type="ORF">BQ4739_LOCUS35</name>
</gene>
<name>A0A383V1K6_TETOB</name>
<evidence type="ECO:0000256" key="2">
    <source>
        <dbReference type="ARBA" id="ARBA00023315"/>
    </source>
</evidence>
<evidence type="ECO:0000256" key="1">
    <source>
        <dbReference type="ARBA" id="ARBA00022679"/>
    </source>
</evidence>
<dbReference type="AlphaFoldDB" id="A0A383V1K6"/>
<evidence type="ECO:0000313" key="6">
    <source>
        <dbReference type="EMBL" id="SZX59415.1"/>
    </source>
</evidence>
<dbReference type="PROSITE" id="PS51186">
    <property type="entry name" value="GNAT"/>
    <property type="match status" value="1"/>
</dbReference>
<sequence>MANTVAAASSEAEARSNQEASTSSCGDGTITYRQYKDEHDLPTVMDLIDRSLSEPYSVFTYRYFLHQWPHLCYLAFDGSKAIGVIVAKMDDHRGHLRGYIAMLVVDSTYRGKGLGRALAKMAIGEMVRGECEEVVLEAEVSNSGALALYRSLGFIRDKHLHRYYLNNQDAYRLKLLLPLTEEQQKQLQQQRADEEELLQLASAQPQIA</sequence>
<feature type="coiled-coil region" evidence="4">
    <location>
        <begin position="177"/>
        <end position="204"/>
    </location>
</feature>
<keyword evidence="7" id="KW-1185">Reference proteome</keyword>
<dbReference type="SUPFAM" id="SSF55729">
    <property type="entry name" value="Acyl-CoA N-acyltransferases (Nat)"/>
    <property type="match status" value="1"/>
</dbReference>
<keyword evidence="1" id="KW-0808">Transferase</keyword>
<dbReference type="PANTHER" id="PTHR45896:SF1">
    <property type="entry name" value="N-ALPHA-ACETYLTRANSFERASE 30"/>
    <property type="match status" value="1"/>
</dbReference>
<dbReference type="GO" id="GO:0031417">
    <property type="term" value="C:NatC complex"/>
    <property type="evidence" value="ECO:0007669"/>
    <property type="project" value="TreeGrafter"/>
</dbReference>
<protein>
    <recommendedName>
        <fullName evidence="5">N-acetyltransferase domain-containing protein</fullName>
    </recommendedName>
</protein>
<dbReference type="GO" id="GO:0004596">
    <property type="term" value="F:protein-N-terminal amino-acid acetyltransferase activity"/>
    <property type="evidence" value="ECO:0007669"/>
    <property type="project" value="InterPro"/>
</dbReference>
<organism evidence="6 7">
    <name type="scientific">Tetradesmus obliquus</name>
    <name type="common">Green alga</name>
    <name type="synonym">Acutodesmus obliquus</name>
    <dbReference type="NCBI Taxonomy" id="3088"/>
    <lineage>
        <taxon>Eukaryota</taxon>
        <taxon>Viridiplantae</taxon>
        <taxon>Chlorophyta</taxon>
        <taxon>core chlorophytes</taxon>
        <taxon>Chlorophyceae</taxon>
        <taxon>CS clade</taxon>
        <taxon>Sphaeropleales</taxon>
        <taxon>Scenedesmaceae</taxon>
        <taxon>Tetradesmus</taxon>
    </lineage>
</organism>
<accession>A0A383V1K6</accession>
<dbReference type="InterPro" id="IPR016181">
    <property type="entry name" value="Acyl_CoA_acyltransferase"/>
</dbReference>
<dbReference type="OrthoDB" id="249099at2759"/>
<dbReference type="Pfam" id="PF00583">
    <property type="entry name" value="Acetyltransf_1"/>
    <property type="match status" value="1"/>
</dbReference>
<evidence type="ECO:0000256" key="3">
    <source>
        <dbReference type="ARBA" id="ARBA00024025"/>
    </source>
</evidence>
<evidence type="ECO:0000259" key="5">
    <source>
        <dbReference type="PROSITE" id="PS51186"/>
    </source>
</evidence>